<dbReference type="Proteomes" id="UP001596110">
    <property type="component" value="Unassembled WGS sequence"/>
</dbReference>
<dbReference type="InterPro" id="IPR004381">
    <property type="entry name" value="Glycerate_kinase"/>
</dbReference>
<comment type="caution">
    <text evidence="5">The sequence shown here is derived from an EMBL/GenBank/DDBJ whole genome shotgun (WGS) entry which is preliminary data.</text>
</comment>
<keyword evidence="6" id="KW-1185">Reference proteome</keyword>
<dbReference type="PANTHER" id="PTHR21599:SF0">
    <property type="entry name" value="GLYCERATE KINASE"/>
    <property type="match status" value="1"/>
</dbReference>
<sequence>MAKIVVASDSFKGSASSLVIGSYVTQGIHSLFPDDDVDVFAVADGGEGTIEAIMSKVLGTWKTVEVRNPLGKPQQARYGLLDRGKSVVIEIAEASGLTTVPENERNIMASSTYGTGELILQALSHRPERLYIGLGGSATNDAGIGLLAAFGIRFLDTHGKELPPLPSSFLKIAELDLSHFLTLPADLEVIILSDVTNPLCGPCGASAIFGPQKGATLDEIKKLDKGLEYFAHQCEQATGKFRKDWKGAGAAGGLGFALMTFFDARMTSGIDTILDLVGFDKALQEADLVITGEGRMDNQSLQGKTPVGIANRARVYGVPAVAIVGSTAGDMASVYKEGISGVFPILDSPMSLNQAMERTPELIYKTAQGIATFFHSVSEKTLESL</sequence>
<evidence type="ECO:0000313" key="5">
    <source>
        <dbReference type="EMBL" id="MFC5630063.1"/>
    </source>
</evidence>
<dbReference type="EMBL" id="JBHSOJ010000001">
    <property type="protein sequence ID" value="MFC5630063.1"/>
    <property type="molecule type" value="Genomic_DNA"/>
</dbReference>
<dbReference type="InterPro" id="IPR036129">
    <property type="entry name" value="Glycerate_kinase_sf"/>
</dbReference>
<dbReference type="Gene3D" id="3.40.50.10350">
    <property type="entry name" value="Glycerate kinase, domain 1"/>
    <property type="match status" value="1"/>
</dbReference>
<evidence type="ECO:0000256" key="1">
    <source>
        <dbReference type="ARBA" id="ARBA00006284"/>
    </source>
</evidence>
<dbReference type="SUPFAM" id="SSF110738">
    <property type="entry name" value="Glycerate kinase I"/>
    <property type="match status" value="1"/>
</dbReference>
<dbReference type="Gene3D" id="3.90.1510.10">
    <property type="entry name" value="Glycerate kinase, domain 2"/>
    <property type="match status" value="1"/>
</dbReference>
<dbReference type="Pfam" id="PF02595">
    <property type="entry name" value="Gly_kinase"/>
    <property type="match status" value="1"/>
</dbReference>
<evidence type="ECO:0000256" key="3">
    <source>
        <dbReference type="ARBA" id="ARBA00022777"/>
    </source>
</evidence>
<gene>
    <name evidence="5" type="ORF">ACFPQ3_00205</name>
</gene>
<keyword evidence="2 4" id="KW-0808">Transferase</keyword>
<dbReference type="EC" id="2.7.1.31" evidence="5"/>
<name>A0ABW0UA92_9STRE</name>
<dbReference type="PANTHER" id="PTHR21599">
    <property type="entry name" value="GLYCERATE KINASE"/>
    <property type="match status" value="1"/>
</dbReference>
<evidence type="ECO:0000256" key="4">
    <source>
        <dbReference type="PIRNR" id="PIRNR006078"/>
    </source>
</evidence>
<evidence type="ECO:0000313" key="6">
    <source>
        <dbReference type="Proteomes" id="UP001596110"/>
    </source>
</evidence>
<accession>A0ABW0UA92</accession>
<dbReference type="PIRSF" id="PIRSF006078">
    <property type="entry name" value="GlxK"/>
    <property type="match status" value="1"/>
</dbReference>
<dbReference type="NCBIfam" id="TIGR00045">
    <property type="entry name" value="glycerate kinase"/>
    <property type="match status" value="1"/>
</dbReference>
<evidence type="ECO:0000256" key="2">
    <source>
        <dbReference type="ARBA" id="ARBA00022679"/>
    </source>
</evidence>
<comment type="similarity">
    <text evidence="1 4">Belongs to the glycerate kinase type-1 family.</text>
</comment>
<organism evidence="5 6">
    <name type="scientific">Streptococcus caledonicus</name>
    <dbReference type="NCBI Taxonomy" id="2614158"/>
    <lineage>
        <taxon>Bacteria</taxon>
        <taxon>Bacillati</taxon>
        <taxon>Bacillota</taxon>
        <taxon>Bacilli</taxon>
        <taxon>Lactobacillales</taxon>
        <taxon>Streptococcaceae</taxon>
        <taxon>Streptococcus</taxon>
    </lineage>
</organism>
<keyword evidence="3 4" id="KW-0418">Kinase</keyword>
<protein>
    <submittedName>
        <fullName evidence="5">Glycerate kinase</fullName>
        <ecNumber evidence="5">2.7.1.31</ecNumber>
    </submittedName>
</protein>
<dbReference type="InterPro" id="IPR018197">
    <property type="entry name" value="Glycerate_kinase_RE-like"/>
</dbReference>
<dbReference type="GO" id="GO:0008887">
    <property type="term" value="F:glycerate kinase activity"/>
    <property type="evidence" value="ECO:0007669"/>
    <property type="project" value="UniProtKB-EC"/>
</dbReference>
<dbReference type="InterPro" id="IPR018193">
    <property type="entry name" value="Glyc_kinase_flavodox-like_fold"/>
</dbReference>
<proteinExistence type="inferred from homology"/>
<dbReference type="RefSeq" id="WP_156805833.1">
    <property type="nucleotide sequence ID" value="NZ_JBHSOJ010000001.1"/>
</dbReference>
<reference evidence="6" key="1">
    <citation type="journal article" date="2019" name="Int. J. Syst. Evol. Microbiol.">
        <title>The Global Catalogue of Microorganisms (GCM) 10K type strain sequencing project: providing services to taxonomists for standard genome sequencing and annotation.</title>
        <authorList>
            <consortium name="The Broad Institute Genomics Platform"/>
            <consortium name="The Broad Institute Genome Sequencing Center for Infectious Disease"/>
            <person name="Wu L."/>
            <person name="Ma J."/>
        </authorList>
    </citation>
    <scope>NUCLEOTIDE SEQUENCE [LARGE SCALE GENOMIC DNA]</scope>
    <source>
        <strain evidence="6">DT43</strain>
    </source>
</reference>